<evidence type="ECO:0000256" key="1">
    <source>
        <dbReference type="ARBA" id="ARBA00022763"/>
    </source>
</evidence>
<dbReference type="InterPro" id="IPR011257">
    <property type="entry name" value="DNA_glycosylase"/>
</dbReference>
<dbReference type="GeneID" id="9347746"/>
<evidence type="ECO:0000259" key="8">
    <source>
        <dbReference type="SMART" id="SM00478"/>
    </source>
</evidence>
<dbReference type="EMBL" id="CP002069">
    <property type="protein sequence ID" value="ADI74912.1"/>
    <property type="molecule type" value="Genomic_DNA"/>
</dbReference>
<feature type="active site" evidence="7">
    <location>
        <position position="140"/>
    </location>
</feature>
<feature type="domain" description="HhH-GPD" evidence="8">
    <location>
        <begin position="54"/>
        <end position="212"/>
    </location>
</feature>
<dbReference type="GO" id="GO:0006284">
    <property type="term" value="P:base-excision repair"/>
    <property type="evidence" value="ECO:0007669"/>
    <property type="project" value="UniProtKB-UniRule"/>
</dbReference>
<keyword evidence="3 7" id="KW-0234">DNA repair</keyword>
<organism evidence="9 10">
    <name type="scientific">Methanohalobium evestigatum (strain ATCC BAA-1072 / DSM 3721 / NBRC 107634 / OCM 161 / Z-7303)</name>
    <dbReference type="NCBI Taxonomy" id="644295"/>
    <lineage>
        <taxon>Archaea</taxon>
        <taxon>Methanobacteriati</taxon>
        <taxon>Methanobacteriota</taxon>
        <taxon>Stenosarchaea group</taxon>
        <taxon>Methanomicrobia</taxon>
        <taxon>Methanosarcinales</taxon>
        <taxon>Methanosarcinaceae</taxon>
        <taxon>Methanohalobium</taxon>
    </lineage>
</organism>
<protein>
    <recommendedName>
        <fullName evidence="7">8-oxoguanine DNA glycosylase/AP lyase</fullName>
    </recommendedName>
    <domain>
        <recommendedName>
            <fullName evidence="7">8-oxoguanine DNA glycosylase</fullName>
            <shortName evidence="7">8-oxoG DNA glycosylase</shortName>
            <ecNumber evidence="7">3.2.2.-</ecNumber>
        </recommendedName>
    </domain>
    <domain>
        <recommendedName>
            <fullName evidence="7">DNA-(apurinic or apyrimidinic site) lyase</fullName>
            <shortName evidence="7">AP lyase</shortName>
            <ecNumber evidence="7">4.2.99.18</ecNumber>
        </recommendedName>
    </domain>
</protein>
<evidence type="ECO:0000256" key="7">
    <source>
        <dbReference type="HAMAP-Rule" id="MF_00241"/>
    </source>
</evidence>
<name>D7EBS0_METEZ</name>
<dbReference type="EC" id="4.2.99.18" evidence="7"/>
<feature type="site" description="Important for guanine/8-oxoguanine distinction" evidence="7">
    <location>
        <position position="217"/>
    </location>
</feature>
<proteinExistence type="inferred from homology"/>
<evidence type="ECO:0000313" key="10">
    <source>
        <dbReference type="Proteomes" id="UP000000391"/>
    </source>
</evidence>
<dbReference type="HAMAP" id="MF_00241">
    <property type="entry name" value="Ogg"/>
    <property type="match status" value="1"/>
</dbReference>
<dbReference type="Pfam" id="PF22175">
    <property type="entry name" value="Ogg-HhH"/>
    <property type="match status" value="1"/>
</dbReference>
<keyword evidence="6 7" id="KW-0326">Glycosidase</keyword>
<dbReference type="SMART" id="SM00478">
    <property type="entry name" value="ENDO3c"/>
    <property type="match status" value="1"/>
</dbReference>
<accession>D7EBS0</accession>
<comment type="similarity">
    <text evidence="7">Belongs to the type-2 OGG1 family.</text>
</comment>
<dbReference type="CDD" id="cd00056">
    <property type="entry name" value="ENDO3c"/>
    <property type="match status" value="1"/>
</dbReference>
<dbReference type="KEGG" id="mev:Metev_2085"/>
<evidence type="ECO:0000313" key="9">
    <source>
        <dbReference type="EMBL" id="ADI74912.1"/>
    </source>
</evidence>
<reference evidence="9 10" key="1">
    <citation type="submission" date="2010-06" db="EMBL/GenBank/DDBJ databases">
        <title>Complete sequence chromosome of Methanohalobium evestigatum Z-7303.</title>
        <authorList>
            <consortium name="US DOE Joint Genome Institute"/>
            <person name="Lucas S."/>
            <person name="Copeland A."/>
            <person name="Lapidus A."/>
            <person name="Cheng J.-F."/>
            <person name="Bruce D."/>
            <person name="Goodwin L."/>
            <person name="Pitluck S."/>
            <person name="Saunders E."/>
            <person name="Detter J.C."/>
            <person name="Han C."/>
            <person name="Tapia R."/>
            <person name="Land M."/>
            <person name="Hauser L."/>
            <person name="Kyrpides N."/>
            <person name="Mikhailova N."/>
            <person name="Sieprawska-Lupa M."/>
            <person name="Whitman W.B."/>
            <person name="Anderson I."/>
            <person name="Woyke T."/>
        </authorList>
    </citation>
    <scope>NUCLEOTIDE SEQUENCE [LARGE SCALE GENOMIC DNA]</scope>
    <source>
        <strain evidence="10">ATCC BAA-1072 / DSM 3721 / NBRC 107634 / OCM 161 / Z-7303</strain>
    </source>
</reference>
<dbReference type="InterPro" id="IPR023170">
    <property type="entry name" value="HhH_base_excis_C"/>
</dbReference>
<dbReference type="NCBIfam" id="NF002305">
    <property type="entry name" value="PRK01229.1"/>
    <property type="match status" value="1"/>
</dbReference>
<dbReference type="HOGENOM" id="CLU_104937_0_0_2"/>
<dbReference type="STRING" id="644295.Metev_2085"/>
<dbReference type="Gene3D" id="1.10.340.30">
    <property type="entry name" value="Hypothetical protein, domain 2"/>
    <property type="match status" value="1"/>
</dbReference>
<dbReference type="InterPro" id="IPR012092">
    <property type="entry name" value="DNA_glyclase/AP_lyase_Ogg"/>
</dbReference>
<dbReference type="RefSeq" id="WP_013195477.1">
    <property type="nucleotide sequence ID" value="NC_014253.1"/>
</dbReference>
<evidence type="ECO:0000256" key="4">
    <source>
        <dbReference type="ARBA" id="ARBA00023239"/>
    </source>
</evidence>
<evidence type="ECO:0000256" key="2">
    <source>
        <dbReference type="ARBA" id="ARBA00022801"/>
    </source>
</evidence>
<feature type="active site" evidence="7">
    <location>
        <position position="158"/>
    </location>
</feature>
<evidence type="ECO:0000256" key="6">
    <source>
        <dbReference type="ARBA" id="ARBA00023295"/>
    </source>
</evidence>
<dbReference type="Proteomes" id="UP000000391">
    <property type="component" value="Chromosome"/>
</dbReference>
<dbReference type="EC" id="3.2.2.-" evidence="7"/>
<dbReference type="Gene3D" id="1.10.1670.10">
    <property type="entry name" value="Helix-hairpin-Helix base-excision DNA repair enzymes (C-terminal)"/>
    <property type="match status" value="1"/>
</dbReference>
<dbReference type="AlphaFoldDB" id="D7EBS0"/>
<dbReference type="GO" id="GO:0016799">
    <property type="term" value="F:hydrolase activity, hydrolyzing N-glycosyl compounds"/>
    <property type="evidence" value="ECO:0007669"/>
    <property type="project" value="UniProtKB-UniRule"/>
</dbReference>
<comment type="function">
    <text evidence="7">Catalyzes the excision of an oxidatively damaged form of guanine (7,8-dihydro-8-oxoguanine = 8-oxoG) from DNA. Also cleaves the DNA backbone at apurinic/apyrimidinic sites (AP sites).</text>
</comment>
<keyword evidence="10" id="KW-1185">Reference proteome</keyword>
<comment type="catalytic activity">
    <reaction evidence="7">
        <text>2'-deoxyribonucleotide-(2'-deoxyribose 5'-phosphate)-2'-deoxyribonucleotide-DNA = a 3'-end 2'-deoxyribonucleotide-(2,3-dehydro-2,3-deoxyribose 5'-phosphate)-DNA + a 5'-end 5'-phospho-2'-deoxyribonucleoside-DNA + H(+)</text>
        <dbReference type="Rhea" id="RHEA:66592"/>
        <dbReference type="Rhea" id="RHEA-COMP:13180"/>
        <dbReference type="Rhea" id="RHEA-COMP:16897"/>
        <dbReference type="Rhea" id="RHEA-COMP:17067"/>
        <dbReference type="ChEBI" id="CHEBI:15378"/>
        <dbReference type="ChEBI" id="CHEBI:136412"/>
        <dbReference type="ChEBI" id="CHEBI:157695"/>
        <dbReference type="ChEBI" id="CHEBI:167181"/>
        <dbReference type="EC" id="4.2.99.18"/>
    </reaction>
</comment>
<dbReference type="OrthoDB" id="35941at2157"/>
<dbReference type="SUPFAM" id="SSF48150">
    <property type="entry name" value="DNA-glycosylase"/>
    <property type="match status" value="1"/>
</dbReference>
<keyword evidence="5 7" id="KW-0511">Multifunctional enzyme</keyword>
<evidence type="ECO:0000256" key="3">
    <source>
        <dbReference type="ARBA" id="ARBA00023204"/>
    </source>
</evidence>
<dbReference type="GO" id="GO:0140078">
    <property type="term" value="F:class I DNA-(apurinic or apyrimidinic site) endonuclease activity"/>
    <property type="evidence" value="ECO:0007669"/>
    <property type="project" value="UniProtKB-EC"/>
</dbReference>
<gene>
    <name evidence="7" type="primary">ogg</name>
    <name evidence="9" type="ordered locus">Metev_2085</name>
</gene>
<dbReference type="PIRSF" id="PIRSF005954">
    <property type="entry name" value="Thrmst_ogg"/>
    <property type="match status" value="1"/>
</dbReference>
<evidence type="ECO:0000256" key="5">
    <source>
        <dbReference type="ARBA" id="ARBA00023268"/>
    </source>
</evidence>
<keyword evidence="1 7" id="KW-0227">DNA damage</keyword>
<dbReference type="InterPro" id="IPR003265">
    <property type="entry name" value="HhH-GPD_domain"/>
</dbReference>
<keyword evidence="4 7" id="KW-0456">Lyase</keyword>
<sequence length="217" mass="25459">MKLNIESRKDLIRIVEDLKADDISEIVDKRIREFESLYKKGNKEWFNELCFCLLTANSSARLGIDIQDYMKENDGFLTYDQKELSTVLKQMGHRFYEKRAEYIILARDNAADIRDKITSMENEFTAREWIVKKIKGIGYKESSHFLRNVGYKHLAILDKHILRILSNSGLIEVPKTLTRKKYYNIEQVFSSLAEEASLTPAELDLYLWYTQTGEVLK</sequence>
<keyword evidence="2 7" id="KW-0378">Hydrolase</keyword>